<dbReference type="Proteomes" id="UP000247498">
    <property type="component" value="Unassembled WGS sequence"/>
</dbReference>
<protein>
    <submittedName>
        <fullName evidence="3">Uncharacterized protein</fullName>
    </submittedName>
</protein>
<keyword evidence="2" id="KW-0472">Membrane</keyword>
<dbReference type="STRING" id="307507.A0A2V0PPK4"/>
<proteinExistence type="predicted"/>
<dbReference type="AlphaFoldDB" id="A0A2V0PPK4"/>
<dbReference type="InParanoid" id="A0A2V0PPK4"/>
<keyword evidence="2" id="KW-1133">Transmembrane helix</keyword>
<feature type="transmembrane region" description="Helical" evidence="2">
    <location>
        <begin position="33"/>
        <end position="51"/>
    </location>
</feature>
<keyword evidence="4" id="KW-1185">Reference proteome</keyword>
<name>A0A2V0PPK4_9CHLO</name>
<dbReference type="EMBL" id="BDRX01000193">
    <property type="protein sequence ID" value="GBG00104.1"/>
    <property type="molecule type" value="Genomic_DNA"/>
</dbReference>
<keyword evidence="2" id="KW-0812">Transmembrane</keyword>
<dbReference type="OrthoDB" id="119121at2759"/>
<dbReference type="PANTHER" id="PTHR37204">
    <property type="entry name" value="TRANSMEMBRANE PROTEIN"/>
    <property type="match status" value="1"/>
</dbReference>
<feature type="region of interest" description="Disordered" evidence="1">
    <location>
        <begin position="1"/>
        <end position="25"/>
    </location>
</feature>
<gene>
    <name evidence="3" type="ORF">Rsub_12845</name>
</gene>
<feature type="compositionally biased region" description="Low complexity" evidence="1">
    <location>
        <begin position="11"/>
        <end position="24"/>
    </location>
</feature>
<organism evidence="3 4">
    <name type="scientific">Raphidocelis subcapitata</name>
    <dbReference type="NCBI Taxonomy" id="307507"/>
    <lineage>
        <taxon>Eukaryota</taxon>
        <taxon>Viridiplantae</taxon>
        <taxon>Chlorophyta</taxon>
        <taxon>core chlorophytes</taxon>
        <taxon>Chlorophyceae</taxon>
        <taxon>CS clade</taxon>
        <taxon>Sphaeropleales</taxon>
        <taxon>Selenastraceae</taxon>
        <taxon>Raphidocelis</taxon>
    </lineage>
</organism>
<dbReference type="FunCoup" id="A0A2V0PPK4">
    <property type="interactions" value="285"/>
</dbReference>
<evidence type="ECO:0000256" key="2">
    <source>
        <dbReference type="SAM" id="Phobius"/>
    </source>
</evidence>
<evidence type="ECO:0000313" key="3">
    <source>
        <dbReference type="EMBL" id="GBG00104.1"/>
    </source>
</evidence>
<evidence type="ECO:0000313" key="4">
    <source>
        <dbReference type="Proteomes" id="UP000247498"/>
    </source>
</evidence>
<comment type="caution">
    <text evidence="3">The sequence shown here is derived from an EMBL/GenBank/DDBJ whole genome shotgun (WGS) entry which is preliminary data.</text>
</comment>
<reference evidence="3 4" key="1">
    <citation type="journal article" date="2018" name="Sci. Rep.">
        <title>Raphidocelis subcapitata (=Pseudokirchneriella subcapitata) provides an insight into genome evolution and environmental adaptations in the Sphaeropleales.</title>
        <authorList>
            <person name="Suzuki S."/>
            <person name="Yamaguchi H."/>
            <person name="Nakajima N."/>
            <person name="Kawachi M."/>
        </authorList>
    </citation>
    <scope>NUCLEOTIDE SEQUENCE [LARGE SCALE GENOMIC DNA]</scope>
    <source>
        <strain evidence="3 4">NIES-35</strain>
    </source>
</reference>
<dbReference type="PANTHER" id="PTHR37204:SF1">
    <property type="entry name" value="TRANSMEMBRANE PROTEIN"/>
    <property type="match status" value="1"/>
</dbReference>
<accession>A0A2V0PPK4</accession>
<evidence type="ECO:0000256" key="1">
    <source>
        <dbReference type="SAM" id="MobiDB-lite"/>
    </source>
</evidence>
<sequence length="408" mass="43054">MQYRNVLPSQRPETPAAAGRAATQRQRRRRPNLVALALALLFWAALGSYAVRWRARSHIAGGAACKARLERLGVDLGAAASGVDDARAGAAPTARRHRAYASMAATLASGGLRLGGEITQGLTQGDLFEVLPPDHPDRGRPQTRPGSAEPLVAPRLRPLAVPVRAVVLPLLDRRASNEVHEAAAARLAEILGAGSVWWQDPGLFHATLYHASTHGVRCGAIAPVPADAAAVEAEAAAVARVAQSTCPVRAVLERVAATAGGVLVACWQVLPGSGEPEDIRASLRHALPHAPPPAQQAVREPAMLHTTVARLLSPARRPAAARRRGRGGEEVGAEALAGELARAAEALTSELCGLEAFFDEMWFVEERDLLALALGGSYVKRASLMRCRGAQQQGQPGGPEPGARLRRR</sequence>
<feature type="region of interest" description="Disordered" evidence="1">
    <location>
        <begin position="388"/>
        <end position="408"/>
    </location>
</feature>